<dbReference type="Proteomes" id="UP000019402">
    <property type="component" value="Unassembled WGS sequence"/>
</dbReference>
<evidence type="ECO:0000313" key="10">
    <source>
        <dbReference type="Proteomes" id="UP000019402"/>
    </source>
</evidence>
<dbReference type="AlphaFoldDB" id="W7XWN4"/>
<dbReference type="PANTHER" id="PTHR10030">
    <property type="entry name" value="ALPHA-L-FUCOSIDASE"/>
    <property type="match status" value="1"/>
</dbReference>
<proteinExistence type="inferred from homology"/>
<keyword evidence="5" id="KW-0378">Hydrolase</keyword>
<comment type="caution">
    <text evidence="9">The sequence shown here is derived from an EMBL/GenBank/DDBJ whole genome shotgun (WGS) entry which is preliminary data.</text>
</comment>
<keyword evidence="4 7" id="KW-0732">Signal</keyword>
<dbReference type="EMBL" id="BAMD01000013">
    <property type="protein sequence ID" value="GAF02765.1"/>
    <property type="molecule type" value="Genomic_DNA"/>
</dbReference>
<dbReference type="PRINTS" id="PR00741">
    <property type="entry name" value="GLHYDRLASE29"/>
</dbReference>
<evidence type="ECO:0000256" key="3">
    <source>
        <dbReference type="ARBA" id="ARBA00012662"/>
    </source>
</evidence>
<name>W7XWN4_9BACT</name>
<dbReference type="OrthoDB" id="1389336at2"/>
<feature type="signal peptide" evidence="7">
    <location>
        <begin position="1"/>
        <end position="22"/>
    </location>
</feature>
<dbReference type="GO" id="GO:0016139">
    <property type="term" value="P:glycoside catabolic process"/>
    <property type="evidence" value="ECO:0007669"/>
    <property type="project" value="TreeGrafter"/>
</dbReference>
<dbReference type="GO" id="GO:0004560">
    <property type="term" value="F:alpha-L-fucosidase activity"/>
    <property type="evidence" value="ECO:0007669"/>
    <property type="project" value="InterPro"/>
</dbReference>
<organism evidence="9 10">
    <name type="scientific">Saccharicrinis fermentans DSM 9555 = JCM 21142</name>
    <dbReference type="NCBI Taxonomy" id="869213"/>
    <lineage>
        <taxon>Bacteria</taxon>
        <taxon>Pseudomonadati</taxon>
        <taxon>Bacteroidota</taxon>
        <taxon>Bacteroidia</taxon>
        <taxon>Marinilabiliales</taxon>
        <taxon>Marinilabiliaceae</taxon>
        <taxon>Saccharicrinis</taxon>
    </lineage>
</organism>
<keyword evidence="6" id="KW-0326">Glycosidase</keyword>
<evidence type="ECO:0000259" key="8">
    <source>
        <dbReference type="Pfam" id="PF01120"/>
    </source>
</evidence>
<dbReference type="EC" id="3.2.1.51" evidence="3"/>
<dbReference type="GO" id="GO:0005764">
    <property type="term" value="C:lysosome"/>
    <property type="evidence" value="ECO:0007669"/>
    <property type="project" value="TreeGrafter"/>
</dbReference>
<feature type="domain" description="Glycoside hydrolase family 29 N-terminal" evidence="8">
    <location>
        <begin position="24"/>
        <end position="390"/>
    </location>
</feature>
<dbReference type="SMART" id="SM00812">
    <property type="entry name" value="Alpha_L_fucos"/>
    <property type="match status" value="1"/>
</dbReference>
<gene>
    <name evidence="9" type="ORF">JCM21142_41407</name>
</gene>
<protein>
    <recommendedName>
        <fullName evidence="3">alpha-L-fucosidase</fullName>
        <ecNumber evidence="3">3.2.1.51</ecNumber>
    </recommendedName>
</protein>
<evidence type="ECO:0000256" key="5">
    <source>
        <dbReference type="ARBA" id="ARBA00022801"/>
    </source>
</evidence>
<dbReference type="RefSeq" id="WP_027470540.1">
    <property type="nucleotide sequence ID" value="NZ_BAMD01000013.1"/>
</dbReference>
<dbReference type="InterPro" id="IPR017853">
    <property type="entry name" value="GH"/>
</dbReference>
<dbReference type="InterPro" id="IPR016286">
    <property type="entry name" value="FUC_metazoa-typ"/>
</dbReference>
<dbReference type="InterPro" id="IPR057739">
    <property type="entry name" value="Glyco_hydro_29_N"/>
</dbReference>
<dbReference type="STRING" id="869213.GCA_000517085_00518"/>
<keyword evidence="10" id="KW-1185">Reference proteome</keyword>
<accession>W7XWN4</accession>
<reference evidence="9 10" key="1">
    <citation type="journal article" date="2014" name="Genome Announc.">
        <title>Draft Genome Sequence of Cytophaga fermentans JCM 21142T, a Facultative Anaerobe Isolated from Marine Mud.</title>
        <authorList>
            <person name="Starns D."/>
            <person name="Oshima K."/>
            <person name="Suda W."/>
            <person name="Iino T."/>
            <person name="Yuki M."/>
            <person name="Inoue J."/>
            <person name="Kitamura K."/>
            <person name="Iida T."/>
            <person name="Darby A."/>
            <person name="Hattori M."/>
            <person name="Ohkuma M."/>
        </authorList>
    </citation>
    <scope>NUCLEOTIDE SEQUENCE [LARGE SCALE GENOMIC DNA]</scope>
    <source>
        <strain evidence="9 10">JCM 21142</strain>
    </source>
</reference>
<evidence type="ECO:0000256" key="1">
    <source>
        <dbReference type="ARBA" id="ARBA00004071"/>
    </source>
</evidence>
<dbReference type="PANTHER" id="PTHR10030:SF37">
    <property type="entry name" value="ALPHA-L-FUCOSIDASE-RELATED"/>
    <property type="match status" value="1"/>
</dbReference>
<dbReference type="InterPro" id="IPR013780">
    <property type="entry name" value="Glyco_hydro_b"/>
</dbReference>
<evidence type="ECO:0000313" key="9">
    <source>
        <dbReference type="EMBL" id="GAF02765.1"/>
    </source>
</evidence>
<dbReference type="Gene3D" id="2.60.40.1180">
    <property type="entry name" value="Golgi alpha-mannosidase II"/>
    <property type="match status" value="1"/>
</dbReference>
<evidence type="ECO:0000256" key="6">
    <source>
        <dbReference type="ARBA" id="ARBA00023295"/>
    </source>
</evidence>
<dbReference type="PIRSF" id="PIRSF001092">
    <property type="entry name" value="Alpha-L-fucosidase"/>
    <property type="match status" value="1"/>
</dbReference>
<dbReference type="GO" id="GO:0006004">
    <property type="term" value="P:fucose metabolic process"/>
    <property type="evidence" value="ECO:0007669"/>
    <property type="project" value="InterPro"/>
</dbReference>
<comment type="function">
    <text evidence="1">Alpha-L-fucosidase is responsible for hydrolyzing the alpha-1,6-linked fucose joined to the reducing-end N-acetylglucosamine of the carbohydrate moieties of glycoproteins.</text>
</comment>
<sequence>MKKSIFIVMLFAVLLTACQTKDVNKTVNNTPFEANWESLKTYQTPPWFQDAKLGIFIHWGPYSVPAFGSEWYPRWMYMDSVQWNPDGEVTSEEPSWVYQHHVDTYGSPAEFGYKDFIPMFKAEKFNATEWIKLFKKAGAKYVVPVAEHHDGFAMYNSNYTRWNAVNMGPQRDVLGELSKASKEQGLYFGASSHFAFNWNYYNHKEGFDTADPEYADLYSRNHPHYAPADKEFLELWWNRTKDIIDNYHPDILWFDFVLDHEEFDPYHPLLAQYYYNKGIEWGKDVVLQTKNFGRRTFPEGTNVWDIERGKSADILEFPWQTDTSIGKNSWCYVTNWESKDANTLLDDLIDIVSKNGNMLLNVGPKADGTIPEDQAAILLEMGEWLSVNGDAIYGTRPWTIFGEGPTEVKTGHHTEGKNPDLTSADFRFTQKDGKIYVIAMDVAEDGKYMVKSLGSANDVFKGKIKSVKPLSSDKGCDWRIESDGLYLTLKGNCKSDYACAFEIEVE</sequence>
<dbReference type="Gene3D" id="3.20.20.80">
    <property type="entry name" value="Glycosidases"/>
    <property type="match status" value="1"/>
</dbReference>
<evidence type="ECO:0000256" key="2">
    <source>
        <dbReference type="ARBA" id="ARBA00007951"/>
    </source>
</evidence>
<dbReference type="eggNOG" id="COG3669">
    <property type="taxonomic scope" value="Bacteria"/>
</dbReference>
<dbReference type="SUPFAM" id="SSF51445">
    <property type="entry name" value="(Trans)glycosidases"/>
    <property type="match status" value="1"/>
</dbReference>
<comment type="similarity">
    <text evidence="2">Belongs to the glycosyl hydrolase 29 family.</text>
</comment>
<evidence type="ECO:0000256" key="7">
    <source>
        <dbReference type="SAM" id="SignalP"/>
    </source>
</evidence>
<dbReference type="InterPro" id="IPR000933">
    <property type="entry name" value="Glyco_hydro_29"/>
</dbReference>
<dbReference type="PROSITE" id="PS51257">
    <property type="entry name" value="PROKAR_LIPOPROTEIN"/>
    <property type="match status" value="1"/>
</dbReference>
<dbReference type="Pfam" id="PF01120">
    <property type="entry name" value="Alpha_L_fucos"/>
    <property type="match status" value="1"/>
</dbReference>
<feature type="chain" id="PRO_5004907093" description="alpha-L-fucosidase" evidence="7">
    <location>
        <begin position="23"/>
        <end position="506"/>
    </location>
</feature>
<evidence type="ECO:0000256" key="4">
    <source>
        <dbReference type="ARBA" id="ARBA00022729"/>
    </source>
</evidence>